<accession>A0A7J0D9M8</accession>
<feature type="region of interest" description="Disordered" evidence="1">
    <location>
        <begin position="1"/>
        <end position="32"/>
    </location>
</feature>
<feature type="compositionally biased region" description="Basic and acidic residues" evidence="1">
    <location>
        <begin position="21"/>
        <end position="32"/>
    </location>
</feature>
<sequence length="108" mass="11710">MPPRQARGRARSLTGARGARGIREKGDGKNHQESVMWGGARGNVGGAPPTIFGGAEFMQRVFTAIEQVVRNTVQAMPVPARVANTRATTAMKAFLQLRPPILRANRIF</sequence>
<evidence type="ECO:0000313" key="3">
    <source>
        <dbReference type="Proteomes" id="UP000585474"/>
    </source>
</evidence>
<name>A0A7J0D9M8_9ERIC</name>
<feature type="compositionally biased region" description="Basic residues" evidence="1">
    <location>
        <begin position="1"/>
        <end position="10"/>
    </location>
</feature>
<keyword evidence="3" id="KW-1185">Reference proteome</keyword>
<evidence type="ECO:0000313" key="2">
    <source>
        <dbReference type="EMBL" id="GFS30366.1"/>
    </source>
</evidence>
<gene>
    <name evidence="2" type="ORF">Acr_00g0011480</name>
</gene>
<protein>
    <submittedName>
        <fullName evidence="2">Uncharacterized protein</fullName>
    </submittedName>
</protein>
<proteinExistence type="predicted"/>
<comment type="caution">
    <text evidence="2">The sequence shown here is derived from an EMBL/GenBank/DDBJ whole genome shotgun (WGS) entry which is preliminary data.</text>
</comment>
<organism evidence="2 3">
    <name type="scientific">Actinidia rufa</name>
    <dbReference type="NCBI Taxonomy" id="165716"/>
    <lineage>
        <taxon>Eukaryota</taxon>
        <taxon>Viridiplantae</taxon>
        <taxon>Streptophyta</taxon>
        <taxon>Embryophyta</taxon>
        <taxon>Tracheophyta</taxon>
        <taxon>Spermatophyta</taxon>
        <taxon>Magnoliopsida</taxon>
        <taxon>eudicotyledons</taxon>
        <taxon>Gunneridae</taxon>
        <taxon>Pentapetalae</taxon>
        <taxon>asterids</taxon>
        <taxon>Ericales</taxon>
        <taxon>Actinidiaceae</taxon>
        <taxon>Actinidia</taxon>
    </lineage>
</organism>
<evidence type="ECO:0000256" key="1">
    <source>
        <dbReference type="SAM" id="MobiDB-lite"/>
    </source>
</evidence>
<reference evidence="3" key="1">
    <citation type="submission" date="2019-07" db="EMBL/GenBank/DDBJ databases">
        <title>De Novo Assembly of kiwifruit Actinidia rufa.</title>
        <authorList>
            <person name="Sugita-Konishi S."/>
            <person name="Sato K."/>
            <person name="Mori E."/>
            <person name="Abe Y."/>
            <person name="Kisaki G."/>
            <person name="Hamano K."/>
            <person name="Suezawa K."/>
            <person name="Otani M."/>
            <person name="Fukuda T."/>
            <person name="Manabe T."/>
            <person name="Gomi K."/>
            <person name="Tabuchi M."/>
            <person name="Akimitsu K."/>
            <person name="Kataoka I."/>
        </authorList>
    </citation>
    <scope>NUCLEOTIDE SEQUENCE [LARGE SCALE GENOMIC DNA]</scope>
    <source>
        <strain evidence="3">cv. Fuchu</strain>
    </source>
</reference>
<dbReference type="Proteomes" id="UP000585474">
    <property type="component" value="Unassembled WGS sequence"/>
</dbReference>
<dbReference type="AlphaFoldDB" id="A0A7J0D9M8"/>
<dbReference type="EMBL" id="BJWL01000118">
    <property type="protein sequence ID" value="GFS30366.1"/>
    <property type="molecule type" value="Genomic_DNA"/>
</dbReference>